<sequence length="394" mass="42549">MDTTYVSTLLVVFLVLASLAVSIGYLYVDEDDLRSMAEVSSRTGANTIKKRMLEQVSADPGRLESVLNDTVQTAARNVATDHAMGKYKESALMHVLNDNSNRLTTSNDVTVGFWNISTRTYTPGETPVNAMQVRTRRTAESETVGIGNIGKFLGILYGVQQFDYTPDAVAALPARANASFALCTEACGSSCSYPQICSVPERAMVSTPWSSGKTAPTTNRLASTYLMYQLNSAINLSDLICAGTSSQDICRKDILTSLDPQVSALRDMESMMYNPNVDVSNKEFDEISGKLLGWWVIAPVTDCPEARQGTDFTKQAVTRYALVRISRICAPGGSGCQQNNTSFDAPASTCGDNTGLYIDRISCVSCSSKALLTFPGLHPVLVKSPSLQPGESVR</sequence>
<name>A0A1C9U4J6_9BACT</name>
<feature type="domain" description="DUF2134" evidence="2">
    <location>
        <begin position="72"/>
        <end position="170"/>
    </location>
</feature>
<dbReference type="EMBL" id="KT982358">
    <property type="protein sequence ID" value="AOR51056.1"/>
    <property type="molecule type" value="Genomic_DNA"/>
</dbReference>
<proteinExistence type="predicted"/>
<protein>
    <recommendedName>
        <fullName evidence="2">DUF2134 domain-containing protein</fullName>
    </recommendedName>
</protein>
<reference evidence="3" key="1">
    <citation type="journal article" date="2016" name="Sci. Rep.">
        <title>Triclosan Resistome from Metagenome Reveals Diverse Enoyl Acyl Carrier Protein Reductases and Selective Enrichment of Triclosan Resistance Genes.</title>
        <authorList>
            <person name="Khan R."/>
            <person name="Kong H.G."/>
            <person name="Jung Y.H."/>
            <person name="Choi J."/>
            <person name="Baek K.Y."/>
            <person name="Hwang E.C."/>
            <person name="Lee S.W."/>
        </authorList>
    </citation>
    <scope>NUCLEOTIDE SEQUENCE</scope>
</reference>
<evidence type="ECO:0000313" key="3">
    <source>
        <dbReference type="EMBL" id="AOR51056.1"/>
    </source>
</evidence>
<dbReference type="Pfam" id="PF09977">
    <property type="entry name" value="Tad_C"/>
    <property type="match status" value="1"/>
</dbReference>
<dbReference type="AlphaFoldDB" id="A0A1C9U4J6"/>
<keyword evidence="1" id="KW-0812">Transmembrane</keyword>
<accession>A0A1C9U4J6</accession>
<evidence type="ECO:0000256" key="1">
    <source>
        <dbReference type="SAM" id="Phobius"/>
    </source>
</evidence>
<keyword evidence="1" id="KW-0472">Membrane</keyword>
<keyword evidence="1" id="KW-1133">Transmembrane helix</keyword>
<dbReference type="InterPro" id="IPR018705">
    <property type="entry name" value="DUF2134_membrane"/>
</dbReference>
<organism evidence="3">
    <name type="scientific">uncultured bacterium pAG2</name>
    <dbReference type="NCBI Taxonomy" id="1781152"/>
    <lineage>
        <taxon>Bacteria</taxon>
        <taxon>environmental samples</taxon>
    </lineage>
</organism>
<evidence type="ECO:0000259" key="2">
    <source>
        <dbReference type="Pfam" id="PF09977"/>
    </source>
</evidence>
<feature type="transmembrane region" description="Helical" evidence="1">
    <location>
        <begin position="6"/>
        <end position="28"/>
    </location>
</feature>